<reference evidence="1 2" key="1">
    <citation type="journal article" date="2015" name="Genome Biol. Evol.">
        <title>Phylogenomic analyses indicate that early fungi evolved digesting cell walls of algal ancestors of land plants.</title>
        <authorList>
            <person name="Chang Y."/>
            <person name="Wang S."/>
            <person name="Sekimoto S."/>
            <person name="Aerts A.L."/>
            <person name="Choi C."/>
            <person name="Clum A."/>
            <person name="LaButti K.M."/>
            <person name="Lindquist E.A."/>
            <person name="Yee Ngan C."/>
            <person name="Ohm R.A."/>
            <person name="Salamov A.A."/>
            <person name="Grigoriev I.V."/>
            <person name="Spatafora J.W."/>
            <person name="Berbee M.L."/>
        </authorList>
    </citation>
    <scope>NUCLEOTIDE SEQUENCE [LARGE SCALE GENOMIC DNA]</scope>
    <source>
        <strain evidence="1 2">NRRL 28638</strain>
    </source>
</reference>
<evidence type="ECO:0000313" key="2">
    <source>
        <dbReference type="Proteomes" id="UP000070444"/>
    </source>
</evidence>
<protein>
    <recommendedName>
        <fullName evidence="3">DH domain-containing protein</fullName>
    </recommendedName>
</protein>
<keyword evidence="2" id="KW-1185">Reference proteome</keyword>
<accession>A0A137NP67</accession>
<name>A0A137NP67_CONC2</name>
<dbReference type="Proteomes" id="UP000070444">
    <property type="component" value="Unassembled WGS sequence"/>
</dbReference>
<proteinExistence type="predicted"/>
<evidence type="ECO:0008006" key="3">
    <source>
        <dbReference type="Google" id="ProtNLM"/>
    </source>
</evidence>
<organism evidence="1 2">
    <name type="scientific">Conidiobolus coronatus (strain ATCC 28846 / CBS 209.66 / NRRL 28638)</name>
    <name type="common">Delacroixia coronata</name>
    <dbReference type="NCBI Taxonomy" id="796925"/>
    <lineage>
        <taxon>Eukaryota</taxon>
        <taxon>Fungi</taxon>
        <taxon>Fungi incertae sedis</taxon>
        <taxon>Zoopagomycota</taxon>
        <taxon>Entomophthoromycotina</taxon>
        <taxon>Entomophthoromycetes</taxon>
        <taxon>Entomophthorales</taxon>
        <taxon>Ancylistaceae</taxon>
        <taxon>Conidiobolus</taxon>
    </lineage>
</organism>
<evidence type="ECO:0000313" key="1">
    <source>
        <dbReference type="EMBL" id="KXN64546.1"/>
    </source>
</evidence>
<gene>
    <name evidence="1" type="ORF">CONCODRAFT_14318</name>
</gene>
<sequence length="183" mass="21164">MSIFKSLTNKYFGGGSVSSKSEVYSQQNNPSTITLTSSKPPFLPANKILDLCTRIFNQFYSIQNNQNVIEYLIEFEKGYIDSLDQFLKNVNKLPKPITSNQIIIKCNDYLKEFLTIHSQFYSLIIENQSNIESIIDLVNKLIVNIDVQISEFIDLQLKLICNINQFQEIFNPDFLVICDKWSK</sequence>
<dbReference type="AlphaFoldDB" id="A0A137NP67"/>
<dbReference type="EMBL" id="KQ965458">
    <property type="protein sequence ID" value="KXN64546.1"/>
    <property type="molecule type" value="Genomic_DNA"/>
</dbReference>